<dbReference type="OMA" id="SCDVHFS"/>
<organism evidence="1 2">
    <name type="scientific">Plasmodium gonderi</name>
    <dbReference type="NCBI Taxonomy" id="77519"/>
    <lineage>
        <taxon>Eukaryota</taxon>
        <taxon>Sar</taxon>
        <taxon>Alveolata</taxon>
        <taxon>Apicomplexa</taxon>
        <taxon>Aconoidasida</taxon>
        <taxon>Haemosporida</taxon>
        <taxon>Plasmodiidae</taxon>
        <taxon>Plasmodium</taxon>
        <taxon>Plasmodium (Plasmodium)</taxon>
    </lineage>
</organism>
<dbReference type="GO" id="GO:0016226">
    <property type="term" value="P:iron-sulfur cluster assembly"/>
    <property type="evidence" value="ECO:0007669"/>
    <property type="project" value="TreeGrafter"/>
</dbReference>
<dbReference type="PANTHER" id="PTHR22602">
    <property type="entry name" value="TRANSFERASE CAF17, MITOCHONDRIAL-RELATED"/>
    <property type="match status" value="1"/>
</dbReference>
<dbReference type="EMBL" id="BDQF01000013">
    <property type="protein sequence ID" value="GAW82565.1"/>
    <property type="molecule type" value="Genomic_DNA"/>
</dbReference>
<dbReference type="Gene3D" id="2.40.30.160">
    <property type="match status" value="1"/>
</dbReference>
<dbReference type="AlphaFoldDB" id="A0A1Y1JM73"/>
<keyword evidence="2" id="KW-1185">Reference proteome</keyword>
<accession>A0A1Y1JM73</accession>
<sequence>MNKYHICKLKSRTLIQICGTDSFKFLQSLTTNDLNKIITEKKFILYKNVPKNVLSNPLDANTYQIYNPSLEHKKLTKGLPSLFLQNNGKILFDCFIYNIRYMHEQSIFSLFYIDCNVNILKILLNILQKRKLSCDVHVREIPNIAVHQLVSGVSVLGGRIITKDSTIISDDSAIQSLSNNDIERLSNNLDILFLSKDGRNDILGYRIYEIRGKEQKEENENINKNTGILKKCVSVTASNITNESNSEINSKFKNDTYHILLNFEKEEKVKLADTFVYDYIKLNLGVVENLYSYCPPFIDNIQKNTNDVNTPSVISTNEYLYIDVKQNKEPRKGDRDIFKFKDLSPFDLNYDKLNYLTKDKGCYVGQEAINRIRNEIFINKYQLTLCVNYDYYEMLLGNWDNLSKSLLVDSIYHKYVKLINDKNLFKLTFFLLKNALKSLEDAINYEQLFNVIIQKNCTTNKVPTDNDTIGNVFFYNHVIGLCFLIRKRIAHLSDNIYSATSNIYIKNKVDMEQHRICLLPFKFNSNTF</sequence>
<dbReference type="GO" id="GO:0005759">
    <property type="term" value="C:mitochondrial matrix"/>
    <property type="evidence" value="ECO:0007669"/>
    <property type="project" value="TreeGrafter"/>
</dbReference>
<dbReference type="Proteomes" id="UP000195521">
    <property type="component" value="Unassembled WGS sequence"/>
</dbReference>
<dbReference type="RefSeq" id="XP_028545154.1">
    <property type="nucleotide sequence ID" value="XM_028689353.1"/>
</dbReference>
<comment type="caution">
    <text evidence="1">The sequence shown here is derived from an EMBL/GenBank/DDBJ whole genome shotgun (WGS) entry which is preliminary data.</text>
</comment>
<dbReference type="OrthoDB" id="191995at2759"/>
<evidence type="ECO:0000313" key="2">
    <source>
        <dbReference type="Proteomes" id="UP000195521"/>
    </source>
</evidence>
<evidence type="ECO:0000313" key="1">
    <source>
        <dbReference type="EMBL" id="GAW82565.1"/>
    </source>
</evidence>
<proteinExistence type="predicted"/>
<dbReference type="SUPFAM" id="SSF103025">
    <property type="entry name" value="Folate-binding domain"/>
    <property type="match status" value="2"/>
</dbReference>
<keyword evidence="1" id="KW-0808">Transferase</keyword>
<name>A0A1Y1JM73_PLAGO</name>
<gene>
    <name evidence="1" type="ORF">PGO_125630</name>
</gene>
<dbReference type="Gene3D" id="3.30.70.1400">
    <property type="entry name" value="Aminomethyltransferase beta-barrel domains"/>
    <property type="match status" value="1"/>
</dbReference>
<reference evidence="2" key="1">
    <citation type="submission" date="2017-04" db="EMBL/GenBank/DDBJ databases">
        <title>Plasmodium gonderi genome.</title>
        <authorList>
            <person name="Arisue N."/>
            <person name="Honma H."/>
            <person name="Kawai S."/>
            <person name="Tougan T."/>
            <person name="Tanabe K."/>
            <person name="Horii T."/>
        </authorList>
    </citation>
    <scope>NUCLEOTIDE SEQUENCE [LARGE SCALE GENOMIC DNA]</scope>
    <source>
        <strain evidence="2">ATCC 30045</strain>
    </source>
</reference>
<dbReference type="PANTHER" id="PTHR22602:SF0">
    <property type="entry name" value="TRANSFERASE CAF17, MITOCHONDRIAL-RELATED"/>
    <property type="match status" value="1"/>
</dbReference>
<dbReference type="InterPro" id="IPR045179">
    <property type="entry name" value="YgfZ/GcvT"/>
</dbReference>
<protein>
    <submittedName>
        <fullName evidence="1">Aminomethyl transferase domain containing protein</fullName>
    </submittedName>
</protein>
<dbReference type="GO" id="GO:0016740">
    <property type="term" value="F:transferase activity"/>
    <property type="evidence" value="ECO:0007669"/>
    <property type="project" value="UniProtKB-KW"/>
</dbReference>
<dbReference type="GeneID" id="39749302"/>